<comment type="caution">
    <text evidence="1">The sequence shown here is derived from an EMBL/GenBank/DDBJ whole genome shotgun (WGS) entry which is preliminary data.</text>
</comment>
<accession>Q4TJ85</accession>
<dbReference type="AlphaFoldDB" id="Q4TJ85"/>
<dbReference type="EMBL" id="CAAE01000409">
    <property type="protein sequence ID" value="CAF87047.1"/>
    <property type="molecule type" value="Genomic_DNA"/>
</dbReference>
<proteinExistence type="predicted"/>
<evidence type="ECO:0000313" key="1">
    <source>
        <dbReference type="EMBL" id="CAF87047.1"/>
    </source>
</evidence>
<protein>
    <submittedName>
        <fullName evidence="1">(spotted green pufferfish) hypothetical protein</fullName>
    </submittedName>
</protein>
<gene>
    <name evidence="1" type="ORF">GSTENG00001899001</name>
</gene>
<reference evidence="1" key="1">
    <citation type="journal article" date="2004" name="Nature">
        <title>Genome duplication in the teleost fish Tetraodon nigroviridis reveals the early vertebrate proto-karyotype.</title>
        <authorList>
            <person name="Jaillon O."/>
            <person name="Aury J.-M."/>
            <person name="Brunet F."/>
            <person name="Petit J.-L."/>
            <person name="Stange-Thomann N."/>
            <person name="Mauceli E."/>
            <person name="Bouneau L."/>
            <person name="Fischer C."/>
            <person name="Ozouf-Costaz C."/>
            <person name="Bernot A."/>
            <person name="Nicaud S."/>
            <person name="Jaffe D."/>
            <person name="Fisher S."/>
            <person name="Lutfalla G."/>
            <person name="Dossat C."/>
            <person name="Segurens B."/>
            <person name="Dasilva C."/>
            <person name="Salanoubat M."/>
            <person name="Levy M."/>
            <person name="Boudet N."/>
            <person name="Castellano S."/>
            <person name="Anthouard V."/>
            <person name="Jubin C."/>
            <person name="Castelli V."/>
            <person name="Katinka M."/>
            <person name="Vacherie B."/>
            <person name="Biemont C."/>
            <person name="Skalli Z."/>
            <person name="Cattolico L."/>
            <person name="Poulain J."/>
            <person name="De Berardinis V."/>
            <person name="Cruaud C."/>
            <person name="Duprat S."/>
            <person name="Brottier P."/>
            <person name="Coutanceau J.-P."/>
            <person name="Gouzy J."/>
            <person name="Parra G."/>
            <person name="Lardier G."/>
            <person name="Chapple C."/>
            <person name="McKernan K.J."/>
            <person name="McEwan P."/>
            <person name="Bosak S."/>
            <person name="Kellis M."/>
            <person name="Volff J.-N."/>
            <person name="Guigo R."/>
            <person name="Zody M.C."/>
            <person name="Mesirov J."/>
            <person name="Lindblad-Toh K."/>
            <person name="Birren B."/>
            <person name="Nusbaum C."/>
            <person name="Kahn D."/>
            <person name="Robinson-Rechavi M."/>
            <person name="Laudet V."/>
            <person name="Schachter V."/>
            <person name="Quetier F."/>
            <person name="Saurin W."/>
            <person name="Scarpelli C."/>
            <person name="Wincker P."/>
            <person name="Lander E.S."/>
            <person name="Weissenbach J."/>
            <person name="Roest Crollius H."/>
        </authorList>
    </citation>
    <scope>NUCLEOTIDE SEQUENCE [LARGE SCALE GENOMIC DNA]</scope>
</reference>
<sequence length="109" mass="12038">FVLQVDKLESSASIRKEEEQATETQPIVYGTPQLMLTAGPSVPVAPPASLWLRLPGPCRIHPASTSARLRLWHVETPPLLLTPSGWSYHPSICLSFTRLGFFVSRSLSQ</sequence>
<reference evidence="1" key="2">
    <citation type="submission" date="2004-02" db="EMBL/GenBank/DDBJ databases">
        <authorList>
            <consortium name="Genoscope"/>
            <consortium name="Whitehead Institute Centre for Genome Research"/>
        </authorList>
    </citation>
    <scope>NUCLEOTIDE SEQUENCE</scope>
</reference>
<dbReference type="OrthoDB" id="10505839at2759"/>
<feature type="non-terminal residue" evidence="1">
    <location>
        <position position="109"/>
    </location>
</feature>
<dbReference type="KEGG" id="tng:GSTEN00001899G001"/>
<organism evidence="1">
    <name type="scientific">Tetraodon nigroviridis</name>
    <name type="common">Spotted green pufferfish</name>
    <name type="synonym">Chelonodon nigroviridis</name>
    <dbReference type="NCBI Taxonomy" id="99883"/>
    <lineage>
        <taxon>Eukaryota</taxon>
        <taxon>Metazoa</taxon>
        <taxon>Chordata</taxon>
        <taxon>Craniata</taxon>
        <taxon>Vertebrata</taxon>
        <taxon>Euteleostomi</taxon>
        <taxon>Actinopterygii</taxon>
        <taxon>Neopterygii</taxon>
        <taxon>Teleostei</taxon>
        <taxon>Neoteleostei</taxon>
        <taxon>Acanthomorphata</taxon>
        <taxon>Eupercaria</taxon>
        <taxon>Tetraodontiformes</taxon>
        <taxon>Tetradontoidea</taxon>
        <taxon>Tetraodontidae</taxon>
        <taxon>Tetraodon</taxon>
    </lineage>
</organism>
<name>Q4TJ85_TETNG</name>